<dbReference type="InParanoid" id="D8SPV3"/>
<proteinExistence type="predicted"/>
<reference evidence="1 2" key="1">
    <citation type="journal article" date="2011" name="Science">
        <title>The Selaginella genome identifies genetic changes associated with the evolution of vascular plants.</title>
        <authorList>
            <person name="Banks J.A."/>
            <person name="Nishiyama T."/>
            <person name="Hasebe M."/>
            <person name="Bowman J.L."/>
            <person name="Gribskov M."/>
            <person name="dePamphilis C."/>
            <person name="Albert V.A."/>
            <person name="Aono N."/>
            <person name="Aoyama T."/>
            <person name="Ambrose B.A."/>
            <person name="Ashton N.W."/>
            <person name="Axtell M.J."/>
            <person name="Barker E."/>
            <person name="Barker M.S."/>
            <person name="Bennetzen J.L."/>
            <person name="Bonawitz N.D."/>
            <person name="Chapple C."/>
            <person name="Cheng C."/>
            <person name="Correa L.G."/>
            <person name="Dacre M."/>
            <person name="DeBarry J."/>
            <person name="Dreyer I."/>
            <person name="Elias M."/>
            <person name="Engstrom E.M."/>
            <person name="Estelle M."/>
            <person name="Feng L."/>
            <person name="Finet C."/>
            <person name="Floyd S.K."/>
            <person name="Frommer W.B."/>
            <person name="Fujita T."/>
            <person name="Gramzow L."/>
            <person name="Gutensohn M."/>
            <person name="Harholt J."/>
            <person name="Hattori M."/>
            <person name="Heyl A."/>
            <person name="Hirai T."/>
            <person name="Hiwatashi Y."/>
            <person name="Ishikawa M."/>
            <person name="Iwata M."/>
            <person name="Karol K.G."/>
            <person name="Koehler B."/>
            <person name="Kolukisaoglu U."/>
            <person name="Kubo M."/>
            <person name="Kurata T."/>
            <person name="Lalonde S."/>
            <person name="Li K."/>
            <person name="Li Y."/>
            <person name="Litt A."/>
            <person name="Lyons E."/>
            <person name="Manning G."/>
            <person name="Maruyama T."/>
            <person name="Michael T.P."/>
            <person name="Mikami K."/>
            <person name="Miyazaki S."/>
            <person name="Morinaga S."/>
            <person name="Murata T."/>
            <person name="Mueller-Roeber B."/>
            <person name="Nelson D.R."/>
            <person name="Obara M."/>
            <person name="Oguri Y."/>
            <person name="Olmstead R.G."/>
            <person name="Onodera N."/>
            <person name="Petersen B.L."/>
            <person name="Pils B."/>
            <person name="Prigge M."/>
            <person name="Rensing S.A."/>
            <person name="Riano-Pachon D.M."/>
            <person name="Roberts A.W."/>
            <person name="Sato Y."/>
            <person name="Scheller H.V."/>
            <person name="Schulz B."/>
            <person name="Schulz C."/>
            <person name="Shakirov E.V."/>
            <person name="Shibagaki N."/>
            <person name="Shinohara N."/>
            <person name="Shippen D.E."/>
            <person name="Soerensen I."/>
            <person name="Sotooka R."/>
            <person name="Sugimoto N."/>
            <person name="Sugita M."/>
            <person name="Sumikawa N."/>
            <person name="Tanurdzic M."/>
            <person name="Theissen G."/>
            <person name="Ulvskov P."/>
            <person name="Wakazuki S."/>
            <person name="Weng J.K."/>
            <person name="Willats W.W."/>
            <person name="Wipf D."/>
            <person name="Wolf P.G."/>
            <person name="Yang L."/>
            <person name="Zimmer A.D."/>
            <person name="Zhu Q."/>
            <person name="Mitros T."/>
            <person name="Hellsten U."/>
            <person name="Loque D."/>
            <person name="Otillar R."/>
            <person name="Salamov A."/>
            <person name="Schmutz J."/>
            <person name="Shapiro H."/>
            <person name="Lindquist E."/>
            <person name="Lucas S."/>
            <person name="Rokhsar D."/>
            <person name="Grigoriev I.V."/>
        </authorList>
    </citation>
    <scope>NUCLEOTIDE SEQUENCE [LARGE SCALE GENOMIC DNA]</scope>
</reference>
<gene>
    <name evidence="1" type="ORF">SELMODRAFT_424430</name>
</gene>
<organism evidence="2">
    <name type="scientific">Selaginella moellendorffii</name>
    <name type="common">Spikemoss</name>
    <dbReference type="NCBI Taxonomy" id="88036"/>
    <lineage>
        <taxon>Eukaryota</taxon>
        <taxon>Viridiplantae</taxon>
        <taxon>Streptophyta</taxon>
        <taxon>Embryophyta</taxon>
        <taxon>Tracheophyta</taxon>
        <taxon>Lycopodiopsida</taxon>
        <taxon>Selaginellales</taxon>
        <taxon>Selaginellaceae</taxon>
        <taxon>Selaginella</taxon>
    </lineage>
</organism>
<accession>D8SPV3</accession>
<dbReference type="EMBL" id="GL377632">
    <property type="protein sequence ID" value="EFJ13480.1"/>
    <property type="molecule type" value="Genomic_DNA"/>
</dbReference>
<dbReference type="Gramene" id="EFJ13480">
    <property type="protein sequence ID" value="EFJ13480"/>
    <property type="gene ID" value="SELMODRAFT_424430"/>
</dbReference>
<dbReference type="AlphaFoldDB" id="D8SPV3"/>
<keyword evidence="2" id="KW-1185">Reference proteome</keyword>
<evidence type="ECO:0000313" key="1">
    <source>
        <dbReference type="EMBL" id="EFJ13480.1"/>
    </source>
</evidence>
<sequence length="437" mass="49568">MPLPRLTNLHHVHLRSWITPQPPGFLHLPGLGNCRRLLAFLKVARVKKGKKDWNRETVHCLESTKLRNSRSSTKESAPLGDAMWITQEIVAIGKHATTTSNAAGASDPTTSSKQPWLSNSMVISIDVIMPTTFAKKKYNMRFTRLPAYGGSMVLVNRVKEAFPNYSIDFWPNIPHNLQIHANLISKVWGDDLPAFQYQLVEKKIGSFARPQTTSQEGGEGRQKERRHMVKFTSTPVKIQTFIKPAKVKGICLPFPYELPKFHKEMICDCTKLQEDMTCFWPQSCIGITVKKLVLNPPSDEDQIMKMMKMMSEKDEEKSGQLDWFNRDLDSNNSHDKIVFFLLQRKPRSWTEATKPALEKAAKATLEAINATKAANKTDAVVRSDDMDVQEPMLALMPYVPSPEIKPEPPLPFNLLALDKLETAPSIFMRTEPMLENI</sequence>
<dbReference type="Proteomes" id="UP000001514">
    <property type="component" value="Unassembled WGS sequence"/>
</dbReference>
<evidence type="ECO:0000313" key="2">
    <source>
        <dbReference type="Proteomes" id="UP000001514"/>
    </source>
</evidence>
<dbReference type="KEGG" id="smo:SELMODRAFT_424430"/>
<dbReference type="HOGENOM" id="CLU_627620_0_0_1"/>
<name>D8SPV3_SELML</name>
<protein>
    <submittedName>
        <fullName evidence="1">Uncharacterized protein</fullName>
    </submittedName>
</protein>